<dbReference type="InterPro" id="IPR036691">
    <property type="entry name" value="Endo/exonu/phosph_ase_sf"/>
</dbReference>
<evidence type="ECO:0000313" key="1">
    <source>
        <dbReference type="EMBL" id="KOF78426.1"/>
    </source>
</evidence>
<sequence>KLHKNLVKPFGSLADLGTWKVNVKIRTWNIRTLYEMAKVAQVAKKMRTHNNKVLDLSETRWNSAGHARLVFGKSIIYSDHQEDN</sequence>
<dbReference type="AlphaFoldDB" id="A0A0L8GN47"/>
<reference evidence="1" key="1">
    <citation type="submission" date="2015-07" db="EMBL/GenBank/DDBJ databases">
        <title>MeaNS - Measles Nucleotide Surveillance Program.</title>
        <authorList>
            <person name="Tran T."/>
            <person name="Druce J."/>
        </authorList>
    </citation>
    <scope>NUCLEOTIDE SEQUENCE</scope>
    <source>
        <strain evidence="1">UCB-OBI-ISO-001</strain>
        <tissue evidence="1">Gonad</tissue>
    </source>
</reference>
<dbReference type="SUPFAM" id="SSF56219">
    <property type="entry name" value="DNase I-like"/>
    <property type="match status" value="1"/>
</dbReference>
<dbReference type="EMBL" id="KQ421086">
    <property type="protein sequence ID" value="KOF78426.1"/>
    <property type="molecule type" value="Genomic_DNA"/>
</dbReference>
<proteinExistence type="predicted"/>
<accession>A0A0L8GN47</accession>
<organism evidence="1">
    <name type="scientific">Octopus bimaculoides</name>
    <name type="common">California two-spotted octopus</name>
    <dbReference type="NCBI Taxonomy" id="37653"/>
    <lineage>
        <taxon>Eukaryota</taxon>
        <taxon>Metazoa</taxon>
        <taxon>Spiralia</taxon>
        <taxon>Lophotrochozoa</taxon>
        <taxon>Mollusca</taxon>
        <taxon>Cephalopoda</taxon>
        <taxon>Coleoidea</taxon>
        <taxon>Octopodiformes</taxon>
        <taxon>Octopoda</taxon>
        <taxon>Incirrata</taxon>
        <taxon>Octopodidae</taxon>
        <taxon>Octopus</taxon>
    </lineage>
</organism>
<name>A0A0L8GN47_OCTBM</name>
<feature type="non-terminal residue" evidence="1">
    <location>
        <position position="1"/>
    </location>
</feature>
<gene>
    <name evidence="1" type="ORF">OCBIM_22030776mg</name>
</gene>
<protein>
    <submittedName>
        <fullName evidence="1">Uncharacterized protein</fullName>
    </submittedName>
</protein>
<dbReference type="STRING" id="37653.A0A0L8GN47"/>